<evidence type="ECO:0000313" key="1">
    <source>
        <dbReference type="EMBL" id="RAH76456.1"/>
    </source>
</evidence>
<dbReference type="RefSeq" id="XP_025522350.1">
    <property type="nucleotide sequence ID" value="XM_025673010.1"/>
</dbReference>
<sequence>MGPSGEEDHHHHHQRGVFLSLSALNPATAMDNVTPRPLRESLLVANKLTINQSHPRKLETRIYHSIFACLTTDVQANCVA</sequence>
<gene>
    <name evidence="1" type="ORF">BO86DRAFT_393405</name>
</gene>
<organism evidence="1 2">
    <name type="scientific">Aspergillus japonicus CBS 114.51</name>
    <dbReference type="NCBI Taxonomy" id="1448312"/>
    <lineage>
        <taxon>Eukaryota</taxon>
        <taxon>Fungi</taxon>
        <taxon>Dikarya</taxon>
        <taxon>Ascomycota</taxon>
        <taxon>Pezizomycotina</taxon>
        <taxon>Eurotiomycetes</taxon>
        <taxon>Eurotiomycetidae</taxon>
        <taxon>Eurotiales</taxon>
        <taxon>Aspergillaceae</taxon>
        <taxon>Aspergillus</taxon>
        <taxon>Aspergillus subgen. Circumdati</taxon>
    </lineage>
</organism>
<protein>
    <submittedName>
        <fullName evidence="1">Uncharacterized protein</fullName>
    </submittedName>
</protein>
<proteinExistence type="predicted"/>
<dbReference type="Proteomes" id="UP000249497">
    <property type="component" value="Unassembled WGS sequence"/>
</dbReference>
<evidence type="ECO:0000313" key="2">
    <source>
        <dbReference type="Proteomes" id="UP000249497"/>
    </source>
</evidence>
<reference evidence="1 2" key="1">
    <citation type="submission" date="2018-02" db="EMBL/GenBank/DDBJ databases">
        <title>The genomes of Aspergillus section Nigri reveals drivers in fungal speciation.</title>
        <authorList>
            <consortium name="DOE Joint Genome Institute"/>
            <person name="Vesth T.C."/>
            <person name="Nybo J."/>
            <person name="Theobald S."/>
            <person name="Brandl J."/>
            <person name="Frisvad J.C."/>
            <person name="Nielsen K.F."/>
            <person name="Lyhne E.K."/>
            <person name="Kogle M.E."/>
            <person name="Kuo A."/>
            <person name="Riley R."/>
            <person name="Clum A."/>
            <person name="Nolan M."/>
            <person name="Lipzen A."/>
            <person name="Salamov A."/>
            <person name="Henrissat B."/>
            <person name="Wiebenga A."/>
            <person name="De vries R.P."/>
            <person name="Grigoriev I.V."/>
            <person name="Mortensen U.H."/>
            <person name="Andersen M.R."/>
            <person name="Baker S.E."/>
        </authorList>
    </citation>
    <scope>NUCLEOTIDE SEQUENCE [LARGE SCALE GENOMIC DNA]</scope>
    <source>
        <strain evidence="1 2">CBS 114.51</strain>
    </source>
</reference>
<accession>A0A8T8WL19</accession>
<dbReference type="EMBL" id="KZ824868">
    <property type="protein sequence ID" value="RAH76456.1"/>
    <property type="molecule type" value="Genomic_DNA"/>
</dbReference>
<dbReference type="AlphaFoldDB" id="A0A8T8WL19"/>
<keyword evidence="2" id="KW-1185">Reference proteome</keyword>
<dbReference type="GeneID" id="37176702"/>
<name>A0A8T8WL19_ASPJA</name>